<dbReference type="Ensembl" id="ENSMMOT00000010209.1">
    <property type="protein sequence ID" value="ENSMMOP00000010035.1"/>
    <property type="gene ID" value="ENSMMOG00000007764.1"/>
</dbReference>
<dbReference type="PANTHER" id="PTHR15705">
    <property type="entry name" value="MCG7194, ISOFORM CRA_A"/>
    <property type="match status" value="1"/>
</dbReference>
<evidence type="ECO:0000313" key="4">
    <source>
        <dbReference type="Ensembl" id="ENSMMOP00000010035.1"/>
    </source>
</evidence>
<feature type="region of interest" description="Disordered" evidence="2">
    <location>
        <begin position="697"/>
        <end position="718"/>
    </location>
</feature>
<protein>
    <recommendedName>
        <fullName evidence="3">SOGA 1/2-like coiled-coil domain-containing protein</fullName>
    </recommendedName>
</protein>
<evidence type="ECO:0000259" key="3">
    <source>
        <dbReference type="Pfam" id="PF14818"/>
    </source>
</evidence>
<dbReference type="Pfam" id="PF14818">
    <property type="entry name" value="SOGA1-2-like_CC"/>
    <property type="match status" value="1"/>
</dbReference>
<feature type="compositionally biased region" description="Basic and acidic residues" evidence="2">
    <location>
        <begin position="228"/>
        <end position="243"/>
    </location>
</feature>
<dbReference type="InterPro" id="IPR027882">
    <property type="entry name" value="SOGA1/2-like_CC"/>
</dbReference>
<organism evidence="4 5">
    <name type="scientific">Mola mola</name>
    <name type="common">Ocean sunfish</name>
    <name type="synonym">Tetraodon mola</name>
    <dbReference type="NCBI Taxonomy" id="94237"/>
    <lineage>
        <taxon>Eukaryota</taxon>
        <taxon>Metazoa</taxon>
        <taxon>Chordata</taxon>
        <taxon>Craniata</taxon>
        <taxon>Vertebrata</taxon>
        <taxon>Euteleostomi</taxon>
        <taxon>Actinopterygii</taxon>
        <taxon>Neopterygii</taxon>
        <taxon>Teleostei</taxon>
        <taxon>Neoteleostei</taxon>
        <taxon>Acanthomorphata</taxon>
        <taxon>Eupercaria</taxon>
        <taxon>Tetraodontiformes</taxon>
        <taxon>Molidae</taxon>
        <taxon>Mola</taxon>
    </lineage>
</organism>
<dbReference type="STRING" id="94237.ENSMMOP00000010035"/>
<reference evidence="4" key="1">
    <citation type="submission" date="2025-08" db="UniProtKB">
        <authorList>
            <consortium name="Ensembl"/>
        </authorList>
    </citation>
    <scope>IDENTIFICATION</scope>
</reference>
<feature type="region of interest" description="Disordered" evidence="2">
    <location>
        <begin position="224"/>
        <end position="271"/>
    </location>
</feature>
<dbReference type="Proteomes" id="UP000261620">
    <property type="component" value="Unplaced"/>
</dbReference>
<sequence length="800" mass="88773">MDLRCRLEPSARDWSREKAELLERFDVERREWESQLKGMQKKIEEVRRPACVCLYDSSYCPGLMIWFDAFVKVRIDNTRSDPHSSSCRSEPNRRSPLPGLAPNSDTSHHSTCFQGDSLCGPVNFSFSTFFLCLSFSACQALKEIARVSEELCSYQDEIRKKSGDTRDQSESLCLEETNTLFGHDNTRLEVDEGVCDLSQIYNDFLALEKEKWITLLPDNTWWTSRGPSKAERANTADPDRETSPRLLSELDTTAPPVPPRVSSWNLRTPTPPDTELHIPESPTATMGNCHNPRVLLDRKCSSPSIVRKFGAMLQENEGKVLIDGVVASCSVPENSKCNISCCHSRGSCDASKFPNSRSSSCGTVQESFSEVNIVTAGKGLRSDCSTVVGELKDLQMPAVVRALPVDLLLPSLEISPASLKTQGSRRNVMLEQKTAEFNRTLFQAEMGHSVEEHDSLTVTDACPVGRQPACSATCASDEVLPPRETTFQPQCTDITPSATAVHPEVTLSLSTSDSPVPKVEARGMSRCPERQEIKMSLSSEPPQFGHKEATIVTSQGPVHHSEVKHTVQTASNPPRKSQQRAATEALVSEPVLPVNIQLGQNVDSNSSKNENPSEAKPQSVTAGVSLQQPYVENKQRQMTQLRHVSVPPSQSDSRLGPRMMNDHPWKTLTLAAYPRPEGSRSNYGAVERILRNYESAARAQQSQSQEAEVSSSTNSTNRVTISVGQEKTLTELDMLDMDPLPLPPTLTHTQTHSQLSSYSSMCVKELHRTVQVGMFSLYSHSHMSHNHLAMQHDIHSLYRR</sequence>
<evidence type="ECO:0000256" key="2">
    <source>
        <dbReference type="SAM" id="MobiDB-lite"/>
    </source>
</evidence>
<name>A0A3Q4AYP8_MOLML</name>
<reference evidence="4" key="2">
    <citation type="submission" date="2025-09" db="UniProtKB">
        <authorList>
            <consortium name="Ensembl"/>
        </authorList>
    </citation>
    <scope>IDENTIFICATION</scope>
</reference>
<feature type="region of interest" description="Disordered" evidence="2">
    <location>
        <begin position="601"/>
        <end position="622"/>
    </location>
</feature>
<accession>A0A3Q4AYP8</accession>
<proteinExistence type="predicted"/>
<keyword evidence="1" id="KW-0175">Coiled coil</keyword>
<dbReference type="PANTHER" id="PTHR15705:SF1">
    <property type="entry name" value="RIKEN CDNA 9330159F19 GENE"/>
    <property type="match status" value="1"/>
</dbReference>
<keyword evidence="5" id="KW-1185">Reference proteome</keyword>
<feature type="region of interest" description="Disordered" evidence="2">
    <location>
        <begin position="79"/>
        <end position="103"/>
    </location>
</feature>
<feature type="region of interest" description="Disordered" evidence="2">
    <location>
        <begin position="635"/>
        <end position="660"/>
    </location>
</feature>
<feature type="domain" description="SOGA 1/2-like coiled-coil" evidence="3">
    <location>
        <begin position="1"/>
        <end position="49"/>
    </location>
</feature>
<feature type="compositionally biased region" description="Polar residues" evidence="2">
    <location>
        <begin position="635"/>
        <end position="653"/>
    </location>
</feature>
<dbReference type="AlphaFoldDB" id="A0A3Q4AYP8"/>
<evidence type="ECO:0000256" key="1">
    <source>
        <dbReference type="ARBA" id="ARBA00023054"/>
    </source>
</evidence>
<dbReference type="OMA" id="VHDKEEW"/>
<evidence type="ECO:0000313" key="5">
    <source>
        <dbReference type="Proteomes" id="UP000261620"/>
    </source>
</evidence>
<feature type="region of interest" description="Disordered" evidence="2">
    <location>
        <begin position="556"/>
        <end position="588"/>
    </location>
</feature>
<feature type="compositionally biased region" description="Polar residues" evidence="2">
    <location>
        <begin position="566"/>
        <end position="581"/>
    </location>
</feature>